<dbReference type="InterPro" id="IPR050809">
    <property type="entry name" value="UgpAE/MalFG_permease"/>
</dbReference>
<dbReference type="Proteomes" id="UP001596378">
    <property type="component" value="Unassembled WGS sequence"/>
</dbReference>
<dbReference type="InterPro" id="IPR000515">
    <property type="entry name" value="MetI-like"/>
</dbReference>
<protein>
    <submittedName>
        <fullName evidence="9">ABC transporter permease</fullName>
    </submittedName>
</protein>
<evidence type="ECO:0000259" key="8">
    <source>
        <dbReference type="PROSITE" id="PS50928"/>
    </source>
</evidence>
<gene>
    <name evidence="9" type="ORF">ACFQMJ_30275</name>
</gene>
<comment type="subcellular location">
    <subcellularLocation>
        <location evidence="1 7">Cell membrane</location>
        <topology evidence="1 7">Multi-pass membrane protein</topology>
    </subcellularLocation>
</comment>
<comment type="caution">
    <text evidence="9">The sequence shown here is derived from an EMBL/GenBank/DDBJ whole genome shotgun (WGS) entry which is preliminary data.</text>
</comment>
<reference evidence="10" key="1">
    <citation type="journal article" date="2019" name="Int. J. Syst. Evol. Microbiol.">
        <title>The Global Catalogue of Microorganisms (GCM) 10K type strain sequencing project: providing services to taxonomists for standard genome sequencing and annotation.</title>
        <authorList>
            <consortium name="The Broad Institute Genomics Platform"/>
            <consortium name="The Broad Institute Genome Sequencing Center for Infectious Disease"/>
            <person name="Wu L."/>
            <person name="Ma J."/>
        </authorList>
    </citation>
    <scope>NUCLEOTIDE SEQUENCE [LARGE SCALE GENOMIC DNA]</scope>
    <source>
        <strain evidence="10">KCTC 12907</strain>
    </source>
</reference>
<dbReference type="Pfam" id="PF00528">
    <property type="entry name" value="BPD_transp_1"/>
    <property type="match status" value="1"/>
</dbReference>
<feature type="transmembrane region" description="Helical" evidence="7">
    <location>
        <begin position="172"/>
        <end position="191"/>
    </location>
</feature>
<dbReference type="SUPFAM" id="SSF161098">
    <property type="entry name" value="MetI-like"/>
    <property type="match status" value="1"/>
</dbReference>
<dbReference type="InterPro" id="IPR035906">
    <property type="entry name" value="MetI-like_sf"/>
</dbReference>
<evidence type="ECO:0000256" key="5">
    <source>
        <dbReference type="ARBA" id="ARBA00022989"/>
    </source>
</evidence>
<proteinExistence type="inferred from homology"/>
<feature type="domain" description="ABC transmembrane type-1" evidence="8">
    <location>
        <begin position="71"/>
        <end position="286"/>
    </location>
</feature>
<evidence type="ECO:0000256" key="6">
    <source>
        <dbReference type="ARBA" id="ARBA00023136"/>
    </source>
</evidence>
<keyword evidence="2 7" id="KW-0813">Transport</keyword>
<evidence type="ECO:0000313" key="10">
    <source>
        <dbReference type="Proteomes" id="UP001596378"/>
    </source>
</evidence>
<dbReference type="Gene3D" id="1.10.3720.10">
    <property type="entry name" value="MetI-like"/>
    <property type="match status" value="1"/>
</dbReference>
<dbReference type="CDD" id="cd06261">
    <property type="entry name" value="TM_PBP2"/>
    <property type="match status" value="1"/>
</dbReference>
<dbReference type="RefSeq" id="WP_378050981.1">
    <property type="nucleotide sequence ID" value="NZ_JBHMDN010000031.1"/>
</dbReference>
<evidence type="ECO:0000256" key="3">
    <source>
        <dbReference type="ARBA" id="ARBA00022475"/>
    </source>
</evidence>
<evidence type="ECO:0000256" key="2">
    <source>
        <dbReference type="ARBA" id="ARBA00022448"/>
    </source>
</evidence>
<dbReference type="PANTHER" id="PTHR43227">
    <property type="entry name" value="BLL4140 PROTEIN"/>
    <property type="match status" value="1"/>
</dbReference>
<evidence type="ECO:0000313" key="9">
    <source>
        <dbReference type="EMBL" id="MFC7152846.1"/>
    </source>
</evidence>
<comment type="similarity">
    <text evidence="7">Belongs to the binding-protein-dependent transport system permease family.</text>
</comment>
<sequence>MLIKNLARDKFLLLMILPVVVYYIVFHYVPMSGIVIAFKNFTVSKGIWGSDWVGVKWFEQFFNSIFFWRLLRNTLLISVYGLLFGFWVPIAFALLLSELKNGYFKRFAQTVSYLPHFVSIVVVVGMMVMFLSPTNGVVNLLLNRLGLSSIAFFDDSAWFRTLYVGSDIWQSFGWNSIIYLAAIAGINTQLYEAAKCDGANRWRQIWHITLPGIRPTIMILLILSVGNMMNVGFEKILLMYNPGTYEVSDVISTYVYRRGILAADYSYGAAVGLFNSAVNFILLIAVNQTSRKMNQASLW</sequence>
<evidence type="ECO:0000256" key="7">
    <source>
        <dbReference type="RuleBase" id="RU363032"/>
    </source>
</evidence>
<keyword evidence="6 7" id="KW-0472">Membrane</keyword>
<keyword evidence="10" id="KW-1185">Reference proteome</keyword>
<keyword evidence="5 7" id="KW-1133">Transmembrane helix</keyword>
<feature type="transmembrane region" description="Helical" evidence="7">
    <location>
        <begin position="12"/>
        <end position="38"/>
    </location>
</feature>
<name>A0ABW2FI36_9BACL</name>
<evidence type="ECO:0000256" key="1">
    <source>
        <dbReference type="ARBA" id="ARBA00004651"/>
    </source>
</evidence>
<feature type="transmembrane region" description="Helical" evidence="7">
    <location>
        <begin position="111"/>
        <end position="132"/>
    </location>
</feature>
<keyword evidence="3" id="KW-1003">Cell membrane</keyword>
<evidence type="ECO:0000256" key="4">
    <source>
        <dbReference type="ARBA" id="ARBA00022692"/>
    </source>
</evidence>
<feature type="transmembrane region" description="Helical" evidence="7">
    <location>
        <begin position="212"/>
        <end position="233"/>
    </location>
</feature>
<dbReference type="PANTHER" id="PTHR43227:SF11">
    <property type="entry name" value="BLL4140 PROTEIN"/>
    <property type="match status" value="1"/>
</dbReference>
<dbReference type="EMBL" id="JBHTAI010000026">
    <property type="protein sequence ID" value="MFC7152846.1"/>
    <property type="molecule type" value="Genomic_DNA"/>
</dbReference>
<accession>A0ABW2FI36</accession>
<organism evidence="9 10">
    <name type="scientific">Cohnella cellulosilytica</name>
    <dbReference type="NCBI Taxonomy" id="986710"/>
    <lineage>
        <taxon>Bacteria</taxon>
        <taxon>Bacillati</taxon>
        <taxon>Bacillota</taxon>
        <taxon>Bacilli</taxon>
        <taxon>Bacillales</taxon>
        <taxon>Paenibacillaceae</taxon>
        <taxon>Cohnella</taxon>
    </lineage>
</organism>
<dbReference type="PROSITE" id="PS50928">
    <property type="entry name" value="ABC_TM1"/>
    <property type="match status" value="1"/>
</dbReference>
<feature type="transmembrane region" description="Helical" evidence="7">
    <location>
        <begin position="77"/>
        <end position="99"/>
    </location>
</feature>
<feature type="transmembrane region" description="Helical" evidence="7">
    <location>
        <begin position="265"/>
        <end position="286"/>
    </location>
</feature>
<keyword evidence="4 7" id="KW-0812">Transmembrane</keyword>